<dbReference type="STRING" id="1419482.SAMN05444266_106113"/>
<keyword evidence="8" id="KW-1185">Reference proteome</keyword>
<feature type="transmembrane region" description="Helical" evidence="5">
    <location>
        <begin position="74"/>
        <end position="100"/>
    </location>
</feature>
<protein>
    <submittedName>
        <fullName evidence="7">Putative flippase GtrA (Transmembrane translocase of bactoprenol-linked glucose)</fullName>
    </submittedName>
</protein>
<evidence type="ECO:0000256" key="1">
    <source>
        <dbReference type="ARBA" id="ARBA00004141"/>
    </source>
</evidence>
<feature type="transmembrane region" description="Helical" evidence="5">
    <location>
        <begin position="139"/>
        <end position="158"/>
    </location>
</feature>
<dbReference type="InterPro" id="IPR007267">
    <property type="entry name" value="GtrA_DPMS_TM"/>
</dbReference>
<comment type="subcellular location">
    <subcellularLocation>
        <location evidence="1">Membrane</location>
        <topology evidence="1">Multi-pass membrane protein</topology>
    </subcellularLocation>
</comment>
<feature type="domain" description="GtrA/DPMS transmembrane" evidence="6">
    <location>
        <begin position="38"/>
        <end position="165"/>
    </location>
</feature>
<organism evidence="7 8">
    <name type="scientific">Chitinophaga jiangningensis</name>
    <dbReference type="NCBI Taxonomy" id="1419482"/>
    <lineage>
        <taxon>Bacteria</taxon>
        <taxon>Pseudomonadati</taxon>
        <taxon>Bacteroidota</taxon>
        <taxon>Chitinophagia</taxon>
        <taxon>Chitinophagales</taxon>
        <taxon>Chitinophagaceae</taxon>
        <taxon>Chitinophaga</taxon>
    </lineage>
</organism>
<evidence type="ECO:0000256" key="3">
    <source>
        <dbReference type="ARBA" id="ARBA00022989"/>
    </source>
</evidence>
<evidence type="ECO:0000313" key="8">
    <source>
        <dbReference type="Proteomes" id="UP000184420"/>
    </source>
</evidence>
<reference evidence="7 8" key="1">
    <citation type="submission" date="2016-11" db="EMBL/GenBank/DDBJ databases">
        <authorList>
            <person name="Jaros S."/>
            <person name="Januszkiewicz K."/>
            <person name="Wedrychowicz H."/>
        </authorList>
    </citation>
    <scope>NUCLEOTIDE SEQUENCE [LARGE SCALE GENOMIC DNA]</scope>
    <source>
        <strain evidence="7 8">DSM 27406</strain>
    </source>
</reference>
<keyword evidence="2 5" id="KW-0812">Transmembrane</keyword>
<dbReference type="AlphaFoldDB" id="A0A1M7FEL8"/>
<dbReference type="EMBL" id="FRBL01000006">
    <property type="protein sequence ID" value="SHM02501.1"/>
    <property type="molecule type" value="Genomic_DNA"/>
</dbReference>
<dbReference type="Pfam" id="PF04138">
    <property type="entry name" value="GtrA_DPMS_TM"/>
    <property type="match status" value="1"/>
</dbReference>
<evidence type="ECO:0000313" key="7">
    <source>
        <dbReference type="EMBL" id="SHM02501.1"/>
    </source>
</evidence>
<evidence type="ECO:0000256" key="4">
    <source>
        <dbReference type="ARBA" id="ARBA00023136"/>
    </source>
</evidence>
<feature type="transmembrane region" description="Helical" evidence="5">
    <location>
        <begin position="37"/>
        <end position="62"/>
    </location>
</feature>
<evidence type="ECO:0000259" key="6">
    <source>
        <dbReference type="Pfam" id="PF04138"/>
    </source>
</evidence>
<name>A0A1M7FEL8_9BACT</name>
<proteinExistence type="predicted"/>
<feature type="transmembrane region" description="Helical" evidence="5">
    <location>
        <begin position="112"/>
        <end position="133"/>
    </location>
</feature>
<gene>
    <name evidence="7" type="ORF">SAMN05444266_106113</name>
</gene>
<sequence length="171" mass="19756">METFNFAGLFNMIRRLILNIIDFFHKPFSGIIPKQTFRYLACGGGNTLLDIFLYFICYNFILEKQVVHLPFINIGAHIAAMFMSMAVTFPTGFLLSKYVVFSESNLQGRTQLFRYFMLVGVCVLLNYALMKLFVEHLHLFPTVARICTTAVVVIFSYLTQKKFTFKVKQSI</sequence>
<evidence type="ECO:0000256" key="5">
    <source>
        <dbReference type="SAM" id="Phobius"/>
    </source>
</evidence>
<keyword evidence="4 5" id="KW-0472">Membrane</keyword>
<keyword evidence="3 5" id="KW-1133">Transmembrane helix</keyword>
<accession>A0A1M7FEL8</accession>
<dbReference type="GO" id="GO:0000271">
    <property type="term" value="P:polysaccharide biosynthetic process"/>
    <property type="evidence" value="ECO:0007669"/>
    <property type="project" value="InterPro"/>
</dbReference>
<dbReference type="Proteomes" id="UP000184420">
    <property type="component" value="Unassembled WGS sequence"/>
</dbReference>
<evidence type="ECO:0000256" key="2">
    <source>
        <dbReference type="ARBA" id="ARBA00022692"/>
    </source>
</evidence>
<dbReference type="GO" id="GO:0016020">
    <property type="term" value="C:membrane"/>
    <property type="evidence" value="ECO:0007669"/>
    <property type="project" value="UniProtKB-SubCell"/>
</dbReference>